<feature type="compositionally biased region" description="Basic and acidic residues" evidence="9">
    <location>
        <begin position="1171"/>
        <end position="1183"/>
    </location>
</feature>
<reference evidence="12 13" key="2">
    <citation type="submission" date="2019-04" db="EMBL/GenBank/DDBJ databases">
        <title>The genome sequence of big-headed turtle.</title>
        <authorList>
            <person name="Gong S."/>
        </authorList>
    </citation>
    <scope>NUCLEOTIDE SEQUENCE [LARGE SCALE GENOMIC DNA]</scope>
    <source>
        <strain evidence="12">DO16091913</strain>
        <tissue evidence="12">Muscle</tissue>
    </source>
</reference>
<keyword evidence="3" id="KW-0547">Nucleotide-binding</keyword>
<evidence type="ECO:0000256" key="1">
    <source>
        <dbReference type="ARBA" id="ARBA00012552"/>
    </source>
</evidence>
<evidence type="ECO:0000313" key="13">
    <source>
        <dbReference type="Proteomes" id="UP000297703"/>
    </source>
</evidence>
<dbReference type="GO" id="GO:0034458">
    <property type="term" value="F:3'-5' RNA helicase activity"/>
    <property type="evidence" value="ECO:0007669"/>
    <property type="project" value="TreeGrafter"/>
</dbReference>
<feature type="compositionally biased region" description="Basic and acidic residues" evidence="9">
    <location>
        <begin position="128"/>
        <end position="203"/>
    </location>
</feature>
<dbReference type="EC" id="3.6.4.13" evidence="1"/>
<keyword evidence="5" id="KW-0347">Helicase</keyword>
<evidence type="ECO:0000256" key="2">
    <source>
        <dbReference type="ARBA" id="ARBA00022664"/>
    </source>
</evidence>
<feature type="compositionally biased region" description="Basic and acidic residues" evidence="9">
    <location>
        <begin position="97"/>
        <end position="114"/>
    </location>
</feature>
<dbReference type="CDD" id="cd17983">
    <property type="entry name" value="DEXHc_DHX38"/>
    <property type="match status" value="1"/>
</dbReference>
<feature type="compositionally biased region" description="Basic and acidic residues" evidence="9">
    <location>
        <begin position="58"/>
        <end position="89"/>
    </location>
</feature>
<dbReference type="InterPro" id="IPR011545">
    <property type="entry name" value="DEAD/DEAH_box_helicase_dom"/>
</dbReference>
<dbReference type="SMART" id="SM00490">
    <property type="entry name" value="HELICc"/>
    <property type="match status" value="1"/>
</dbReference>
<feature type="domain" description="Helicase ATP-binding" evidence="10">
    <location>
        <begin position="552"/>
        <end position="715"/>
    </location>
</feature>
<evidence type="ECO:0000256" key="3">
    <source>
        <dbReference type="ARBA" id="ARBA00022741"/>
    </source>
</evidence>
<dbReference type="Pfam" id="PF00271">
    <property type="entry name" value="Helicase_C"/>
    <property type="match status" value="1"/>
</dbReference>
<gene>
    <name evidence="12" type="ORF">DR999_PMT13659</name>
</gene>
<dbReference type="PANTHER" id="PTHR18934">
    <property type="entry name" value="ATP-DEPENDENT RNA HELICASE"/>
    <property type="match status" value="1"/>
</dbReference>
<dbReference type="OrthoDB" id="10253254at2759"/>
<evidence type="ECO:0000256" key="9">
    <source>
        <dbReference type="SAM" id="MobiDB-lite"/>
    </source>
</evidence>
<name>A0A4D9E008_9SAUR</name>
<dbReference type="SMART" id="SM00487">
    <property type="entry name" value="DEXDc"/>
    <property type="match status" value="1"/>
</dbReference>
<accession>A0A4D9E008</accession>
<dbReference type="PROSITE" id="PS51192">
    <property type="entry name" value="HELICASE_ATP_BIND_1"/>
    <property type="match status" value="1"/>
</dbReference>
<dbReference type="GO" id="GO:0005524">
    <property type="term" value="F:ATP binding"/>
    <property type="evidence" value="ECO:0007669"/>
    <property type="project" value="UniProtKB-KW"/>
</dbReference>
<evidence type="ECO:0000256" key="8">
    <source>
        <dbReference type="ARBA" id="ARBA00047984"/>
    </source>
</evidence>
<evidence type="ECO:0000256" key="6">
    <source>
        <dbReference type="ARBA" id="ARBA00022840"/>
    </source>
</evidence>
<sequence length="1216" mass="136103">MEDVPEDTSMHRLEGADLETQVGGLIIKKKSACSEQHVFKAPAPRTSLLGLDLLAAQKRREREEKEDAEDKKKSKVSSYKDWEEAKDDLGGSEEEGSDRASRSSRQDRHYRSAHVETPSHTGGVSEEFWERSRQRERERREHGVYASSKEEKEHKRGRNRERDHDRKRDREERDRSRHSSSRSEKDGSSERGSSRRGEPESPRHRPKDAATPSRSSWEEEDSGYGSSRRSQWESPSPTPSYRDSERDRSHRASAARDADRRDRDRSVKNKYPDETPLPTPSYKYNEWADDRRHLGATPRLSRGKGRREDAEEGISFETEEERQQWEDDQRQADRDWYMMDEGYDEFHNPLAYSSEEYVKKREQHLHKQKQKRISAQRRQINEDNERWETNRMLTSGVVHRLEVDEDFEEDNAAKVHLLVHNLVPPFLDGRIVFTKQPEPVIPVKDATSDLAIIARKGSQLVRKHREQKERKKAQHKHWELAGTKLGDIMGIKKEEEPDQTLTEDGKVDYRTEQKFADHMKEKSEASSEFAKKKSIVEQRQYLPIFAVQQELLTIIRDNSIVIVVGETGSGKTTQLTQYLHEDGYTDYGMIGCTQPRRVAAMSVAKRVSEEMGVSLGEEVGYAIRFEDCTSENTVIKYMTDGILLRESLREADLDHYSAIIMDEAHERSLNTDVLFGLLREVVARRADLKLIVTSATMDAEKFASFFGNVPIFHIPGRTFPVDVLFSKTPQEDYVEAAVKQALQVHLSGAPGDILIFMPGQEDIEVASEQIVEHLEDLEKAPALAVLPIYSQLPSDLQAKIFQKAPDGVRKCIVATNIAETSLTVDGIMFVIDSGYCKLKVFNPRIGMDALQIYPISQANANQRSGRAGRTGPGQCFREGQGAACRVQAEGGAACRVQAEGGAGCSVQGAGRGRGRVQGAGRGRGRVQGAGRGRGRVQGAGRGGGRVQAAGGAGCRVQAGGGAGCRARRGQGAGRGRGRVQRAGCRPREGQRAGCRPGEGQRAGCRPREGQGAGRGRGRVQAEGGSGCRPREGQGAACRPRGAQGAGRGRGRVQGAGRGRGRVLPGAVLTRLFPQGIGEYVNIRTGMPCHLHPTSSLFGMGYTPDYIVYHELVMTTKEYMQCVTSVDGEWLAELGPMFYSIKHAGKSRQENRRRAKEEVSAMEEEMALAEEQLRARREEQERRNPLGSVRSLKIYTPGRKDQGEPMTPRRTPARFGL</sequence>
<evidence type="ECO:0000313" key="12">
    <source>
        <dbReference type="EMBL" id="TFK03836.1"/>
    </source>
</evidence>
<reference evidence="12 13" key="1">
    <citation type="submission" date="2019-04" db="EMBL/GenBank/DDBJ databases">
        <title>Draft genome of the big-headed turtle Platysternon megacephalum.</title>
        <authorList>
            <person name="Gong S."/>
        </authorList>
    </citation>
    <scope>NUCLEOTIDE SEQUENCE [LARGE SCALE GENOMIC DNA]</scope>
    <source>
        <strain evidence="12">DO16091913</strain>
        <tissue evidence="12">Muscle</tissue>
    </source>
</reference>
<organism evidence="12 13">
    <name type="scientific">Platysternon megacephalum</name>
    <name type="common">big-headed turtle</name>
    <dbReference type="NCBI Taxonomy" id="55544"/>
    <lineage>
        <taxon>Eukaryota</taxon>
        <taxon>Metazoa</taxon>
        <taxon>Chordata</taxon>
        <taxon>Craniata</taxon>
        <taxon>Vertebrata</taxon>
        <taxon>Euteleostomi</taxon>
        <taxon>Archelosauria</taxon>
        <taxon>Testudinata</taxon>
        <taxon>Testudines</taxon>
        <taxon>Cryptodira</taxon>
        <taxon>Durocryptodira</taxon>
        <taxon>Testudinoidea</taxon>
        <taxon>Platysternidae</taxon>
        <taxon>Platysternon</taxon>
    </lineage>
</organism>
<keyword evidence="4" id="KW-0378">Hydrolase</keyword>
<dbReference type="InterPro" id="IPR014001">
    <property type="entry name" value="Helicase_ATP-bd"/>
</dbReference>
<keyword evidence="7" id="KW-0508">mRNA splicing</keyword>
<feature type="compositionally biased region" description="Acidic residues" evidence="9">
    <location>
        <begin position="310"/>
        <end position="320"/>
    </location>
</feature>
<feature type="region of interest" description="Disordered" evidence="9">
    <location>
        <begin position="1"/>
        <end position="20"/>
    </location>
</feature>
<proteinExistence type="predicted"/>
<dbReference type="FunFam" id="3.40.50.300:FF:000007">
    <property type="entry name" value="Pre-mRNA-splicing factor ATP-dependent RNA helicase"/>
    <property type="match status" value="1"/>
</dbReference>
<dbReference type="Gene3D" id="3.40.50.300">
    <property type="entry name" value="P-loop containing nucleotide triphosphate hydrolases"/>
    <property type="match status" value="2"/>
</dbReference>
<keyword evidence="6" id="KW-0067">ATP-binding</keyword>
<protein>
    <recommendedName>
        <fullName evidence="1">RNA helicase</fullName>
        <ecNumber evidence="1">3.6.4.13</ecNumber>
    </recommendedName>
</protein>
<feature type="region of interest" description="Disordered" evidence="9">
    <location>
        <begin position="58"/>
        <end position="330"/>
    </location>
</feature>
<feature type="compositionally biased region" description="Low complexity" evidence="9">
    <location>
        <begin position="1032"/>
        <end position="1042"/>
    </location>
</feature>
<dbReference type="Pfam" id="PF07717">
    <property type="entry name" value="OB_NTP_bind"/>
    <property type="match status" value="1"/>
</dbReference>
<feature type="domain" description="Helicase C-terminal" evidence="11">
    <location>
        <begin position="737"/>
        <end position="912"/>
    </location>
</feature>
<dbReference type="CDD" id="cd18791">
    <property type="entry name" value="SF2_C_RHA"/>
    <property type="match status" value="1"/>
</dbReference>
<dbReference type="PANTHER" id="PTHR18934:SF91">
    <property type="entry name" value="PRE-MRNA-SPLICING FACTOR ATP-DEPENDENT RNA HELICASE PRP16"/>
    <property type="match status" value="1"/>
</dbReference>
<dbReference type="Proteomes" id="UP000297703">
    <property type="component" value="Unassembled WGS sequence"/>
</dbReference>
<evidence type="ECO:0000256" key="5">
    <source>
        <dbReference type="ARBA" id="ARBA00022806"/>
    </source>
</evidence>
<dbReference type="Pfam" id="PF00270">
    <property type="entry name" value="DEAD"/>
    <property type="match status" value="1"/>
</dbReference>
<comment type="caution">
    <text evidence="12">The sequence shown here is derived from an EMBL/GenBank/DDBJ whole genome shotgun (WGS) entry which is preliminary data.</text>
</comment>
<feature type="compositionally biased region" description="Basic and acidic residues" evidence="9">
    <location>
        <begin position="321"/>
        <end position="330"/>
    </location>
</feature>
<dbReference type="GO" id="GO:0003723">
    <property type="term" value="F:RNA binding"/>
    <property type="evidence" value="ECO:0007669"/>
    <property type="project" value="TreeGrafter"/>
</dbReference>
<feature type="compositionally biased region" description="Gly residues" evidence="9">
    <location>
        <begin position="909"/>
        <end position="944"/>
    </location>
</feature>
<dbReference type="InterPro" id="IPR002464">
    <property type="entry name" value="DNA/RNA_helicase_DEAH_CS"/>
</dbReference>
<dbReference type="STRING" id="55544.A0A4D9E008"/>
<dbReference type="EMBL" id="QXTE01000151">
    <property type="protein sequence ID" value="TFK03836.1"/>
    <property type="molecule type" value="Genomic_DNA"/>
</dbReference>
<feature type="compositionally biased region" description="Gly residues" evidence="9">
    <location>
        <begin position="1043"/>
        <end position="1057"/>
    </location>
</feature>
<dbReference type="GO" id="GO:0016787">
    <property type="term" value="F:hydrolase activity"/>
    <property type="evidence" value="ECO:0007669"/>
    <property type="project" value="UniProtKB-KW"/>
</dbReference>
<keyword evidence="13" id="KW-1185">Reference proteome</keyword>
<comment type="catalytic activity">
    <reaction evidence="8">
        <text>ATP + H2O = ADP + phosphate + H(+)</text>
        <dbReference type="Rhea" id="RHEA:13065"/>
        <dbReference type="ChEBI" id="CHEBI:15377"/>
        <dbReference type="ChEBI" id="CHEBI:15378"/>
        <dbReference type="ChEBI" id="CHEBI:30616"/>
        <dbReference type="ChEBI" id="CHEBI:43474"/>
        <dbReference type="ChEBI" id="CHEBI:456216"/>
        <dbReference type="EC" id="3.6.4.13"/>
    </reaction>
</comment>
<feature type="region of interest" description="Disordered" evidence="9">
    <location>
        <begin position="1171"/>
        <end position="1216"/>
    </location>
</feature>
<keyword evidence="2" id="KW-0507">mRNA processing</keyword>
<dbReference type="GO" id="GO:0008380">
    <property type="term" value="P:RNA splicing"/>
    <property type="evidence" value="ECO:0007669"/>
    <property type="project" value="UniProtKB-KW"/>
</dbReference>
<dbReference type="InterPro" id="IPR011709">
    <property type="entry name" value="DEAD-box_helicase_OB_fold"/>
</dbReference>
<dbReference type="FunFam" id="3.40.50.300:FF:000313">
    <property type="entry name" value="Pre-mRNA-splicing factor ATP-dependent RNA helicase PRP16"/>
    <property type="match status" value="1"/>
</dbReference>
<dbReference type="PROSITE" id="PS00690">
    <property type="entry name" value="DEAH_ATP_HELICASE"/>
    <property type="match status" value="1"/>
</dbReference>
<dbReference type="PROSITE" id="PS51194">
    <property type="entry name" value="HELICASE_CTER"/>
    <property type="match status" value="1"/>
</dbReference>
<dbReference type="InterPro" id="IPR001650">
    <property type="entry name" value="Helicase_C-like"/>
</dbReference>
<dbReference type="AlphaFoldDB" id="A0A4D9E008"/>
<dbReference type="GO" id="GO:0006397">
    <property type="term" value="P:mRNA processing"/>
    <property type="evidence" value="ECO:0007669"/>
    <property type="project" value="UniProtKB-KW"/>
</dbReference>
<evidence type="ECO:0000259" key="10">
    <source>
        <dbReference type="PROSITE" id="PS51192"/>
    </source>
</evidence>
<feature type="region of interest" description="Disordered" evidence="9">
    <location>
        <begin position="965"/>
        <end position="1058"/>
    </location>
</feature>
<dbReference type="SUPFAM" id="SSF52540">
    <property type="entry name" value="P-loop containing nucleoside triphosphate hydrolases"/>
    <property type="match status" value="1"/>
</dbReference>
<evidence type="ECO:0000256" key="7">
    <source>
        <dbReference type="ARBA" id="ARBA00023187"/>
    </source>
</evidence>
<evidence type="ECO:0000256" key="4">
    <source>
        <dbReference type="ARBA" id="ARBA00022801"/>
    </source>
</evidence>
<evidence type="ECO:0000259" key="11">
    <source>
        <dbReference type="PROSITE" id="PS51194"/>
    </source>
</evidence>
<dbReference type="InterPro" id="IPR027417">
    <property type="entry name" value="P-loop_NTPase"/>
</dbReference>
<feature type="region of interest" description="Disordered" evidence="9">
    <location>
        <begin position="907"/>
        <end position="944"/>
    </location>
</feature>
<feature type="compositionally biased region" description="Basic and acidic residues" evidence="9">
    <location>
        <begin position="242"/>
        <end position="273"/>
    </location>
</feature>
<feature type="compositionally biased region" description="Polar residues" evidence="9">
    <location>
        <begin position="224"/>
        <end position="241"/>
    </location>
</feature>